<dbReference type="PANTHER" id="PTHR47197:SF3">
    <property type="entry name" value="DIHYDRO-HEME D1 DEHYDROGENASE"/>
    <property type="match status" value="1"/>
</dbReference>
<name>A0A212IXD7_9BACT</name>
<protein>
    <recommendedName>
        <fullName evidence="3">Lipoprotein</fullName>
    </recommendedName>
</protein>
<dbReference type="PANTHER" id="PTHR47197">
    <property type="entry name" value="PROTEIN NIRF"/>
    <property type="match status" value="1"/>
</dbReference>
<evidence type="ECO:0000256" key="1">
    <source>
        <dbReference type="SAM" id="SignalP"/>
    </source>
</evidence>
<reference evidence="2" key="1">
    <citation type="submission" date="2016-04" db="EMBL/GenBank/DDBJ databases">
        <authorList>
            <person name="Evans L.H."/>
            <person name="Alamgir A."/>
            <person name="Owens N."/>
            <person name="Weber N.D."/>
            <person name="Virtaneva K."/>
            <person name="Barbian K."/>
            <person name="Babar A."/>
            <person name="Rosenke K."/>
        </authorList>
    </citation>
    <scope>NUCLEOTIDE SEQUENCE</scope>
    <source>
        <strain evidence="2">86-2</strain>
    </source>
</reference>
<feature type="signal peptide" evidence="1">
    <location>
        <begin position="1"/>
        <end position="23"/>
    </location>
</feature>
<sequence>MKKILLKGILFSTLMFSFMSCSDSEKDEPWVEPEYATTGVYVLNSGSMSSKIDAALTYYDYDKNITTGDVFLNKNEISLGNGGQDMVIYGSKMYITVTQSNCIYITDKTGKLLKYTDGTNTIIKPLNASEQPRKPRSIEAYNGKVYVTLYDGNLARIDTTTMKIDKLASVDGTYPEEFAIVNNKAYVTISDYMGTGAGKKLSIIDLSSFTKTGEIEVVVNPTKIRSDKNGNLYVISNGNYSTIPSSLQKISTSDNKVTVLGTDIASNLEAGKDKIYLMKEDYTTMSTLLSYYDIATNKIVNEAFVEADKADIKRAYNITVDPITENIYIATSDYKNEGGMHIYNSNGGYIKSFKTKGINPMGAYFVTTEVKK</sequence>
<dbReference type="AlphaFoldDB" id="A0A212IXD7"/>
<dbReference type="RefSeq" id="WP_296946234.1">
    <property type="nucleotide sequence ID" value="NZ_LT599021.1"/>
</dbReference>
<evidence type="ECO:0000313" key="2">
    <source>
        <dbReference type="EMBL" id="SBV91575.1"/>
    </source>
</evidence>
<feature type="chain" id="PRO_5012194319" description="Lipoprotein" evidence="1">
    <location>
        <begin position="24"/>
        <end position="372"/>
    </location>
</feature>
<dbReference type="InterPro" id="IPR015943">
    <property type="entry name" value="WD40/YVTN_repeat-like_dom_sf"/>
</dbReference>
<dbReference type="EMBL" id="FLUL01000001">
    <property type="protein sequence ID" value="SBV91575.1"/>
    <property type="molecule type" value="Genomic_DNA"/>
</dbReference>
<keyword evidence="1" id="KW-0732">Signal</keyword>
<evidence type="ECO:0008006" key="3">
    <source>
        <dbReference type="Google" id="ProtNLM"/>
    </source>
</evidence>
<dbReference type="SUPFAM" id="SSF75011">
    <property type="entry name" value="3-carboxy-cis,cis-mucoante lactonizing enzyme"/>
    <property type="match status" value="1"/>
</dbReference>
<organism evidence="2">
    <name type="scientific">uncultured Dysgonomonas sp</name>
    <dbReference type="NCBI Taxonomy" id="206096"/>
    <lineage>
        <taxon>Bacteria</taxon>
        <taxon>Pseudomonadati</taxon>
        <taxon>Bacteroidota</taxon>
        <taxon>Bacteroidia</taxon>
        <taxon>Bacteroidales</taxon>
        <taxon>Dysgonomonadaceae</taxon>
        <taxon>Dysgonomonas</taxon>
        <taxon>environmental samples</taxon>
    </lineage>
</organism>
<proteinExistence type="predicted"/>
<dbReference type="Gene3D" id="2.130.10.10">
    <property type="entry name" value="YVTN repeat-like/Quinoprotein amine dehydrogenase"/>
    <property type="match status" value="1"/>
</dbReference>
<accession>A0A212IXD7</accession>
<dbReference type="PROSITE" id="PS51257">
    <property type="entry name" value="PROKAR_LIPOPROTEIN"/>
    <property type="match status" value="1"/>
</dbReference>
<gene>
    <name evidence="2" type="ORF">KL86DYS2_10209</name>
</gene>
<dbReference type="InterPro" id="IPR051200">
    <property type="entry name" value="Host-pathogen_enzymatic-act"/>
</dbReference>